<feature type="transmembrane region" description="Helical" evidence="1">
    <location>
        <begin position="49"/>
        <end position="67"/>
    </location>
</feature>
<reference evidence="2 3" key="1">
    <citation type="submission" date="2020-08" db="EMBL/GenBank/DDBJ databases">
        <title>Genomic Encyclopedia of Type Strains, Phase IV (KMG-IV): sequencing the most valuable type-strain genomes for metagenomic binning, comparative biology and taxonomic classification.</title>
        <authorList>
            <person name="Goeker M."/>
        </authorList>
    </citation>
    <scope>NUCLEOTIDE SEQUENCE [LARGE SCALE GENOMIC DNA]</scope>
    <source>
        <strain evidence="2 3">DSM 29568</strain>
    </source>
</reference>
<dbReference type="RefSeq" id="WP_183477131.1">
    <property type="nucleotide sequence ID" value="NZ_JACIFO010000003.1"/>
</dbReference>
<keyword evidence="1" id="KW-1133">Transmembrane helix</keyword>
<name>A0A840EQ96_9FLAO</name>
<sequence>MRNIGKKSVLFVVLGFLPLLTQAQCAMCRAVLETQADGNAAEAINDGIVYLMIFPYLLMGGLGIFVWREMKKRNKKA</sequence>
<evidence type="ECO:0000256" key="1">
    <source>
        <dbReference type="SAM" id="Phobius"/>
    </source>
</evidence>
<keyword evidence="3" id="KW-1185">Reference proteome</keyword>
<dbReference type="EMBL" id="JACIFO010000003">
    <property type="protein sequence ID" value="MBB4118773.1"/>
    <property type="molecule type" value="Genomic_DNA"/>
</dbReference>
<evidence type="ECO:0000313" key="3">
    <source>
        <dbReference type="Proteomes" id="UP000553034"/>
    </source>
</evidence>
<keyword evidence="1" id="KW-0812">Transmembrane</keyword>
<comment type="caution">
    <text evidence="2">The sequence shown here is derived from an EMBL/GenBank/DDBJ whole genome shotgun (WGS) entry which is preliminary data.</text>
</comment>
<gene>
    <name evidence="2" type="ORF">GGR32_001053</name>
</gene>
<evidence type="ECO:0000313" key="2">
    <source>
        <dbReference type="EMBL" id="MBB4118773.1"/>
    </source>
</evidence>
<dbReference type="AlphaFoldDB" id="A0A840EQ96"/>
<proteinExistence type="predicted"/>
<organism evidence="2 3">
    <name type="scientific">Mesonia hippocampi</name>
    <dbReference type="NCBI Taxonomy" id="1628250"/>
    <lineage>
        <taxon>Bacteria</taxon>
        <taxon>Pseudomonadati</taxon>
        <taxon>Bacteroidota</taxon>
        <taxon>Flavobacteriia</taxon>
        <taxon>Flavobacteriales</taxon>
        <taxon>Flavobacteriaceae</taxon>
        <taxon>Mesonia</taxon>
    </lineage>
</organism>
<protein>
    <submittedName>
        <fullName evidence="2">Uncharacterized protein</fullName>
    </submittedName>
</protein>
<keyword evidence="1" id="KW-0472">Membrane</keyword>
<accession>A0A840EQ96</accession>
<dbReference type="Proteomes" id="UP000553034">
    <property type="component" value="Unassembled WGS sequence"/>
</dbReference>